<name>A0A1I7ZTL3_9BILA</name>
<proteinExistence type="predicted"/>
<sequence>MDKKREERRSLLLMQPVLDLVDKPERGVFHNDIQLTININLALSRCNTAMSSSSRPSLTIRKSHYRQIRSATSNMQHRSETIMFLWTRNYVITD</sequence>
<dbReference type="AlphaFoldDB" id="A0A1I7ZTL3"/>
<dbReference type="WBParaSite" id="L893_g29701.t1">
    <property type="protein sequence ID" value="L893_g29701.t1"/>
    <property type="gene ID" value="L893_g29701"/>
</dbReference>
<evidence type="ECO:0000313" key="1">
    <source>
        <dbReference type="Proteomes" id="UP000095287"/>
    </source>
</evidence>
<organism evidence="1 2">
    <name type="scientific">Steinernema glaseri</name>
    <dbReference type="NCBI Taxonomy" id="37863"/>
    <lineage>
        <taxon>Eukaryota</taxon>
        <taxon>Metazoa</taxon>
        <taxon>Ecdysozoa</taxon>
        <taxon>Nematoda</taxon>
        <taxon>Chromadorea</taxon>
        <taxon>Rhabditida</taxon>
        <taxon>Tylenchina</taxon>
        <taxon>Panagrolaimomorpha</taxon>
        <taxon>Strongyloidoidea</taxon>
        <taxon>Steinernematidae</taxon>
        <taxon>Steinernema</taxon>
    </lineage>
</organism>
<protein>
    <submittedName>
        <fullName evidence="2">Uncharacterized protein</fullName>
    </submittedName>
</protein>
<accession>A0A1I7ZTL3</accession>
<keyword evidence="1" id="KW-1185">Reference proteome</keyword>
<dbReference type="Proteomes" id="UP000095287">
    <property type="component" value="Unplaced"/>
</dbReference>
<reference evidence="2" key="1">
    <citation type="submission" date="2016-11" db="UniProtKB">
        <authorList>
            <consortium name="WormBaseParasite"/>
        </authorList>
    </citation>
    <scope>IDENTIFICATION</scope>
</reference>
<evidence type="ECO:0000313" key="2">
    <source>
        <dbReference type="WBParaSite" id="L893_g29701.t1"/>
    </source>
</evidence>